<keyword evidence="4" id="KW-1185">Reference proteome</keyword>
<dbReference type="EMBL" id="JAQIZT010000014">
    <property type="protein sequence ID" value="KAJ6971619.1"/>
    <property type="molecule type" value="Genomic_DNA"/>
</dbReference>
<organism evidence="3 4">
    <name type="scientific">Populus alba x Populus x berolinensis</name>
    <dbReference type="NCBI Taxonomy" id="444605"/>
    <lineage>
        <taxon>Eukaryota</taxon>
        <taxon>Viridiplantae</taxon>
        <taxon>Streptophyta</taxon>
        <taxon>Embryophyta</taxon>
        <taxon>Tracheophyta</taxon>
        <taxon>Spermatophyta</taxon>
        <taxon>Magnoliopsida</taxon>
        <taxon>eudicotyledons</taxon>
        <taxon>Gunneridae</taxon>
        <taxon>Pentapetalae</taxon>
        <taxon>rosids</taxon>
        <taxon>fabids</taxon>
        <taxon>Malpighiales</taxon>
        <taxon>Salicaceae</taxon>
        <taxon>Saliceae</taxon>
        <taxon>Populus</taxon>
    </lineage>
</organism>
<feature type="compositionally biased region" description="Polar residues" evidence="1">
    <location>
        <begin position="86"/>
        <end position="95"/>
    </location>
</feature>
<dbReference type="Proteomes" id="UP001164929">
    <property type="component" value="Chromosome 14"/>
</dbReference>
<gene>
    <name evidence="3" type="ORF">NC653_032211</name>
</gene>
<evidence type="ECO:0000313" key="4">
    <source>
        <dbReference type="Proteomes" id="UP001164929"/>
    </source>
</evidence>
<reference evidence="3" key="1">
    <citation type="journal article" date="2023" name="Mol. Ecol. Resour.">
        <title>Chromosome-level genome assembly of a triploid poplar Populus alba 'Berolinensis'.</title>
        <authorList>
            <person name="Chen S."/>
            <person name="Yu Y."/>
            <person name="Wang X."/>
            <person name="Wang S."/>
            <person name="Zhang T."/>
            <person name="Zhou Y."/>
            <person name="He R."/>
            <person name="Meng N."/>
            <person name="Wang Y."/>
            <person name="Liu W."/>
            <person name="Liu Z."/>
            <person name="Liu J."/>
            <person name="Guo Q."/>
            <person name="Huang H."/>
            <person name="Sederoff R.R."/>
            <person name="Wang G."/>
            <person name="Qu G."/>
            <person name="Chen S."/>
        </authorList>
    </citation>
    <scope>NUCLEOTIDE SEQUENCE</scope>
    <source>
        <strain evidence="3">SC-2020</strain>
    </source>
</reference>
<protein>
    <submittedName>
        <fullName evidence="3">Uncharacterized protein</fullName>
    </submittedName>
</protein>
<proteinExistence type="predicted"/>
<evidence type="ECO:0000256" key="2">
    <source>
        <dbReference type="SAM" id="Phobius"/>
    </source>
</evidence>
<name>A0AAD6PXS8_9ROSI</name>
<evidence type="ECO:0000256" key="1">
    <source>
        <dbReference type="SAM" id="MobiDB-lite"/>
    </source>
</evidence>
<comment type="caution">
    <text evidence="3">The sequence shown here is derived from an EMBL/GenBank/DDBJ whole genome shotgun (WGS) entry which is preliminary data.</text>
</comment>
<sequence length="102" mass="10954">MRHPCRSFSYSLIKSSATIITFILVLSCFMNVESSRTSGRHLLSPSSIYAFKKAPAYGASHSHGGLEHLSQEFSGPSHGGIEGRANSKNPSSTQIARCKSPA</sequence>
<accession>A0AAD6PXS8</accession>
<evidence type="ECO:0000313" key="3">
    <source>
        <dbReference type="EMBL" id="KAJ6971619.1"/>
    </source>
</evidence>
<dbReference type="PROSITE" id="PS51257">
    <property type="entry name" value="PROKAR_LIPOPROTEIN"/>
    <property type="match status" value="1"/>
</dbReference>
<feature type="transmembrane region" description="Helical" evidence="2">
    <location>
        <begin position="12"/>
        <end position="32"/>
    </location>
</feature>
<keyword evidence="2" id="KW-1133">Transmembrane helix</keyword>
<dbReference type="AlphaFoldDB" id="A0AAD6PXS8"/>
<keyword evidence="2" id="KW-0472">Membrane</keyword>
<keyword evidence="2" id="KW-0812">Transmembrane</keyword>
<feature type="region of interest" description="Disordered" evidence="1">
    <location>
        <begin position="57"/>
        <end position="102"/>
    </location>
</feature>